<evidence type="ECO:0000313" key="4">
    <source>
        <dbReference type="Proteomes" id="UP000561726"/>
    </source>
</evidence>
<dbReference type="AlphaFoldDB" id="A0A099JU93"/>
<dbReference type="Proteomes" id="UP000561726">
    <property type="component" value="Unassembled WGS sequence"/>
</dbReference>
<evidence type="ECO:0000313" key="1">
    <source>
        <dbReference type="EMBL" id="KGJ81751.1"/>
    </source>
</evidence>
<dbReference type="EMBL" id="JPXF01000003">
    <property type="protein sequence ID" value="KGJ81751.1"/>
    <property type="molecule type" value="Genomic_DNA"/>
</dbReference>
<organism evidence="1 3">
    <name type="scientific">Cryobacterium roopkundense</name>
    <dbReference type="NCBI Taxonomy" id="1001240"/>
    <lineage>
        <taxon>Bacteria</taxon>
        <taxon>Bacillati</taxon>
        <taxon>Actinomycetota</taxon>
        <taxon>Actinomycetes</taxon>
        <taxon>Micrococcales</taxon>
        <taxon>Microbacteriaceae</taxon>
        <taxon>Cryobacterium</taxon>
    </lineage>
</organism>
<reference evidence="1 3" key="1">
    <citation type="submission" date="2014-08" db="EMBL/GenBank/DDBJ databases">
        <authorList>
            <person name="Sisinthy S."/>
        </authorList>
    </citation>
    <scope>NUCLEOTIDE SEQUENCE [LARGE SCALE GENOMIC DNA]</scope>
    <source>
        <strain evidence="1 3">RuG17</strain>
    </source>
</reference>
<dbReference type="EMBL" id="JACHBQ010000001">
    <property type="protein sequence ID" value="MBB5642446.1"/>
    <property type="molecule type" value="Genomic_DNA"/>
</dbReference>
<proteinExistence type="predicted"/>
<name>A0A099JU93_9MICO</name>
<sequence length="411" mass="42827">MNAVAAQTASVDHFDAIVLPPGTAAAVAMVSCPSLESAERHCEQWSRLGGNRLACVSGDGAEVIVSVRFSSVFDVLLAVGAVAGGPMDGAGHRTAIVLGSIGAEDLTASECVVLQRVALILAMAKPGQCLLGAEVGLVAGSLLGPGLDLIDSGEREGVDRGSIVYDIRATDLASRVSFCPRLEWARRSVHGAGGFSKVEYVDPDLVDDARITCFVAEDEGSLQVAVARAALGAHARGAHVLRIHAGGGSGPVLSGVVQLISTYAHDRGATLSTNELPHEWAAISHTLPELASQVDVALSSGFPARRRYRNRGSDRLDLIDRLLRTIASNGPALIVATGIDSLDPLSQILLERVLGDQRLGGIRLVCGAVGQPPALVDRLRKRLGQAGIDEVTLPPALTPRQTLTARQSVGR</sequence>
<dbReference type="OrthoDB" id="10003753at2"/>
<evidence type="ECO:0000313" key="3">
    <source>
        <dbReference type="Proteomes" id="UP000029864"/>
    </source>
</evidence>
<gene>
    <name evidence="2" type="ORF">BJ997_002994</name>
    <name evidence="1" type="ORF">GY21_01330</name>
</gene>
<dbReference type="Proteomes" id="UP000029864">
    <property type="component" value="Unassembled WGS sequence"/>
</dbReference>
<evidence type="ECO:0000313" key="2">
    <source>
        <dbReference type="EMBL" id="MBB5642446.1"/>
    </source>
</evidence>
<protein>
    <submittedName>
        <fullName evidence="1">Uncharacterized protein</fullName>
    </submittedName>
</protein>
<reference evidence="2 4" key="2">
    <citation type="submission" date="2020-08" db="EMBL/GenBank/DDBJ databases">
        <title>Sequencing the genomes of 1000 actinobacteria strains.</title>
        <authorList>
            <person name="Klenk H.-P."/>
        </authorList>
    </citation>
    <scope>NUCLEOTIDE SEQUENCE [LARGE SCALE GENOMIC DNA]</scope>
    <source>
        <strain evidence="2 4">DSM 21065</strain>
    </source>
</reference>
<comment type="caution">
    <text evidence="1">The sequence shown here is derived from an EMBL/GenBank/DDBJ whole genome shotgun (WGS) entry which is preliminary data.</text>
</comment>
<accession>A0A099JU93</accession>
<dbReference type="RefSeq" id="WP_035834701.1">
    <property type="nucleotide sequence ID" value="NZ_JACHBQ010000001.1"/>
</dbReference>
<keyword evidence="3" id="KW-1185">Reference proteome</keyword>